<dbReference type="SUPFAM" id="SSF53383">
    <property type="entry name" value="PLP-dependent transferases"/>
    <property type="match status" value="1"/>
</dbReference>
<keyword evidence="4 6" id="KW-0808">Transferase</keyword>
<accession>A0A2T5RK32</accession>
<dbReference type="CDD" id="cd00609">
    <property type="entry name" value="AAT_like"/>
    <property type="match status" value="1"/>
</dbReference>
<dbReference type="Gene3D" id="3.90.1150.10">
    <property type="entry name" value="Aspartate Aminotransferase, domain 1"/>
    <property type="match status" value="1"/>
</dbReference>
<name>A0A2T5RK32_9FIRM</name>
<sequence length="400" mass="44390">MDYSARIAKIEESKTIAVSTAANKLTTAGEDVVSFGAGEPDFPTPDFIKEAAVEGMKKGYTGYTSASGLPELKEAAVTKFAADYSHQYSTDEVIVCNGGKQVLFNGLSAILEEGDEVLIPKPYWVSYPELVKLAGGKPVLIETKAENKFKVKAEELRNAISKNTKAVIINSPSNPDGHFYSASELEELIGVLIERDIFIISDEIYDKLLYDNKEFKSMIELFPQLKDKLLVVNGMSKSYSMTGWRVGFGFANQEWIKNMAKIQSHTTSNVNTIAQYASAKALANDQLKEIIKERRDVYQQRRDLTAELLAEIKGLKAIKPAGAFYFFIDISKLKGRKIKDDKIDGSLSFADLLLQEKKVAVVPGIAFGMDDFVRISFALGEERIEEGIKRIKDFVESLEA</sequence>
<dbReference type="Proteomes" id="UP000244089">
    <property type="component" value="Unassembled WGS sequence"/>
</dbReference>
<dbReference type="InterPro" id="IPR004839">
    <property type="entry name" value="Aminotransferase_I/II_large"/>
</dbReference>
<dbReference type="Gene3D" id="3.40.640.10">
    <property type="entry name" value="Type I PLP-dependent aspartate aminotransferase-like (Major domain)"/>
    <property type="match status" value="1"/>
</dbReference>
<organism evidence="8 9">
    <name type="scientific">Halanaerobium saccharolyticum</name>
    <dbReference type="NCBI Taxonomy" id="43595"/>
    <lineage>
        <taxon>Bacteria</taxon>
        <taxon>Bacillati</taxon>
        <taxon>Bacillota</taxon>
        <taxon>Clostridia</taxon>
        <taxon>Halanaerobiales</taxon>
        <taxon>Halanaerobiaceae</taxon>
        <taxon>Halanaerobium</taxon>
    </lineage>
</organism>
<dbReference type="InterPro" id="IPR004838">
    <property type="entry name" value="NHTrfase_class1_PyrdxlP-BS"/>
</dbReference>
<dbReference type="GO" id="GO:0030170">
    <property type="term" value="F:pyridoxal phosphate binding"/>
    <property type="evidence" value="ECO:0007669"/>
    <property type="project" value="InterPro"/>
</dbReference>
<dbReference type="OrthoDB" id="9803354at2"/>
<dbReference type="PROSITE" id="PS00105">
    <property type="entry name" value="AA_TRANSFER_CLASS_1"/>
    <property type="match status" value="1"/>
</dbReference>
<gene>
    <name evidence="8" type="ORF">C8C76_11266</name>
</gene>
<dbReference type="EC" id="2.6.1.-" evidence="6"/>
<proteinExistence type="inferred from homology"/>
<evidence type="ECO:0000256" key="2">
    <source>
        <dbReference type="ARBA" id="ARBA00007441"/>
    </source>
</evidence>
<dbReference type="PANTHER" id="PTHR46383">
    <property type="entry name" value="ASPARTATE AMINOTRANSFERASE"/>
    <property type="match status" value="1"/>
</dbReference>
<dbReference type="GO" id="GO:0008483">
    <property type="term" value="F:transaminase activity"/>
    <property type="evidence" value="ECO:0007669"/>
    <property type="project" value="UniProtKB-KW"/>
</dbReference>
<evidence type="ECO:0000256" key="4">
    <source>
        <dbReference type="ARBA" id="ARBA00022679"/>
    </source>
</evidence>
<dbReference type="InterPro" id="IPR050596">
    <property type="entry name" value="AspAT/PAT-like"/>
</dbReference>
<keyword evidence="3 6" id="KW-0032">Aminotransferase</keyword>
<keyword evidence="5" id="KW-0663">Pyridoxal phosphate</keyword>
<evidence type="ECO:0000313" key="9">
    <source>
        <dbReference type="Proteomes" id="UP000244089"/>
    </source>
</evidence>
<protein>
    <recommendedName>
        <fullName evidence="6">Aminotransferase</fullName>
        <ecNumber evidence="6">2.6.1.-</ecNumber>
    </recommendedName>
</protein>
<evidence type="ECO:0000313" key="8">
    <source>
        <dbReference type="EMBL" id="PTV99131.1"/>
    </source>
</evidence>
<dbReference type="PANTHER" id="PTHR46383:SF1">
    <property type="entry name" value="ASPARTATE AMINOTRANSFERASE"/>
    <property type="match status" value="1"/>
</dbReference>
<dbReference type="AlphaFoldDB" id="A0A2T5RK32"/>
<dbReference type="PRINTS" id="PR00753">
    <property type="entry name" value="ACCSYNTHASE"/>
</dbReference>
<feature type="domain" description="Aminotransferase class I/classII large" evidence="7">
    <location>
        <begin position="31"/>
        <end position="391"/>
    </location>
</feature>
<dbReference type="GO" id="GO:0006520">
    <property type="term" value="P:amino acid metabolic process"/>
    <property type="evidence" value="ECO:0007669"/>
    <property type="project" value="InterPro"/>
</dbReference>
<comment type="caution">
    <text evidence="8">The sequence shown here is derived from an EMBL/GenBank/DDBJ whole genome shotgun (WGS) entry which is preliminary data.</text>
</comment>
<dbReference type="InterPro" id="IPR015421">
    <property type="entry name" value="PyrdxlP-dep_Trfase_major"/>
</dbReference>
<reference evidence="8 9" key="1">
    <citation type="submission" date="2018-04" db="EMBL/GenBank/DDBJ databases">
        <title>Subsurface microbial communities from deep shales in Ohio and West Virginia, USA.</title>
        <authorList>
            <person name="Wrighton K."/>
        </authorList>
    </citation>
    <scope>NUCLEOTIDE SEQUENCE [LARGE SCALE GENOMIC DNA]</scope>
    <source>
        <strain evidence="8 9">WC1</strain>
    </source>
</reference>
<evidence type="ECO:0000256" key="3">
    <source>
        <dbReference type="ARBA" id="ARBA00022576"/>
    </source>
</evidence>
<comment type="similarity">
    <text evidence="2 6">Belongs to the class-I pyridoxal-phosphate-dependent aminotransferase family.</text>
</comment>
<dbReference type="FunFam" id="3.40.640.10:FF:000033">
    <property type="entry name" value="Aspartate aminotransferase"/>
    <property type="match status" value="1"/>
</dbReference>
<dbReference type="InterPro" id="IPR015422">
    <property type="entry name" value="PyrdxlP-dep_Trfase_small"/>
</dbReference>
<evidence type="ECO:0000256" key="5">
    <source>
        <dbReference type="ARBA" id="ARBA00022898"/>
    </source>
</evidence>
<evidence type="ECO:0000259" key="7">
    <source>
        <dbReference type="Pfam" id="PF00155"/>
    </source>
</evidence>
<dbReference type="Pfam" id="PF00155">
    <property type="entry name" value="Aminotran_1_2"/>
    <property type="match status" value="1"/>
</dbReference>
<dbReference type="InterPro" id="IPR015424">
    <property type="entry name" value="PyrdxlP-dep_Trfase"/>
</dbReference>
<evidence type="ECO:0000256" key="1">
    <source>
        <dbReference type="ARBA" id="ARBA00001933"/>
    </source>
</evidence>
<evidence type="ECO:0000256" key="6">
    <source>
        <dbReference type="RuleBase" id="RU000481"/>
    </source>
</evidence>
<dbReference type="EMBL" id="QAXS01000012">
    <property type="protein sequence ID" value="PTV99131.1"/>
    <property type="molecule type" value="Genomic_DNA"/>
</dbReference>
<comment type="cofactor">
    <cofactor evidence="1 6">
        <name>pyridoxal 5'-phosphate</name>
        <dbReference type="ChEBI" id="CHEBI:597326"/>
    </cofactor>
</comment>
<dbReference type="RefSeq" id="WP_108139893.1">
    <property type="nucleotide sequence ID" value="NZ_QAXS01000012.1"/>
</dbReference>